<keyword evidence="4 9" id="KW-0812">Transmembrane</keyword>
<dbReference type="PROSITE" id="PS51779">
    <property type="entry name" value="POTRA"/>
    <property type="match status" value="1"/>
</dbReference>
<evidence type="ECO:0000256" key="1">
    <source>
        <dbReference type="ARBA" id="ARBA00004370"/>
    </source>
</evidence>
<evidence type="ECO:0000256" key="8">
    <source>
        <dbReference type="SAM" id="MobiDB-lite"/>
    </source>
</evidence>
<evidence type="ECO:0000313" key="11">
    <source>
        <dbReference type="EMBL" id="NYE93971.1"/>
    </source>
</evidence>
<evidence type="ECO:0000256" key="6">
    <source>
        <dbReference type="ARBA" id="ARBA00023136"/>
    </source>
</evidence>
<accession>A0A7Y9LQY8</accession>
<dbReference type="PANTHER" id="PTHR37820:SF1">
    <property type="entry name" value="CELL DIVISION PROTEIN FTSQ"/>
    <property type="match status" value="1"/>
</dbReference>
<keyword evidence="5 9" id="KW-1133">Transmembrane helix</keyword>
<feature type="transmembrane region" description="Helical" evidence="9">
    <location>
        <begin position="69"/>
        <end position="91"/>
    </location>
</feature>
<dbReference type="PANTHER" id="PTHR37820">
    <property type="entry name" value="CELL DIVISION PROTEIN DIVIB"/>
    <property type="match status" value="1"/>
</dbReference>
<dbReference type="InterPro" id="IPR050487">
    <property type="entry name" value="FtsQ_DivIB"/>
</dbReference>
<comment type="caution">
    <text evidence="11">The sequence shown here is derived from an EMBL/GenBank/DDBJ whole genome shotgun (WGS) entry which is preliminary data.</text>
</comment>
<dbReference type="RefSeq" id="WP_179387796.1">
    <property type="nucleotide sequence ID" value="NZ_JACBYQ010000001.1"/>
</dbReference>
<dbReference type="Pfam" id="PF08478">
    <property type="entry name" value="POTRA_1"/>
    <property type="match status" value="1"/>
</dbReference>
<evidence type="ECO:0000256" key="9">
    <source>
        <dbReference type="SAM" id="Phobius"/>
    </source>
</evidence>
<keyword evidence="7" id="KW-0131">Cell cycle</keyword>
<dbReference type="EMBL" id="JACBYQ010000001">
    <property type="protein sequence ID" value="NYE93971.1"/>
    <property type="molecule type" value="Genomic_DNA"/>
</dbReference>
<sequence length="299" mass="31276">MPSKRRPPVVRYGSQGEEQLPSAPLSSPGSAKVSVLPLSAEESEATARAQVLNFPAKKERRGQGSGRRWLPWLAAAVVLVVVAVIMAVVLFSPALAVKTITVDGTKLATNASVETALASLKGKSLTQISQPQVQQLLAKLPQVESVSIEARPPSTLLVHIIERVPVAVLKNGNKYVLVDPQGTQLGVTANPATAKLPLIDGGTAAIGQVTFSAITAVLASLPAGVRAQLQSASAKSPSAVELLLTSGQKVYWGDASEMALKSKVLQTLLKNPPKAVLGKPDPAPINVYDVSSPRHPVTR</sequence>
<evidence type="ECO:0000256" key="4">
    <source>
        <dbReference type="ARBA" id="ARBA00022692"/>
    </source>
</evidence>
<evidence type="ECO:0000313" key="12">
    <source>
        <dbReference type="Proteomes" id="UP000521748"/>
    </source>
</evidence>
<protein>
    <submittedName>
        <fullName evidence="11">Cell division protein FtsQ</fullName>
    </submittedName>
</protein>
<reference evidence="11 12" key="1">
    <citation type="submission" date="2020-07" db="EMBL/GenBank/DDBJ databases">
        <title>Sequencing the genomes of 1000 actinobacteria strains.</title>
        <authorList>
            <person name="Klenk H.-P."/>
        </authorList>
    </citation>
    <scope>NUCLEOTIDE SEQUENCE [LARGE SCALE GENOMIC DNA]</scope>
    <source>
        <strain evidence="11 12">DSM 102047</strain>
    </source>
</reference>
<evidence type="ECO:0000256" key="3">
    <source>
        <dbReference type="ARBA" id="ARBA00022618"/>
    </source>
</evidence>
<keyword evidence="2" id="KW-1003">Cell membrane</keyword>
<dbReference type="InterPro" id="IPR034746">
    <property type="entry name" value="POTRA"/>
</dbReference>
<proteinExistence type="predicted"/>
<feature type="domain" description="POTRA" evidence="10">
    <location>
        <begin position="95"/>
        <end position="163"/>
    </location>
</feature>
<evidence type="ECO:0000256" key="2">
    <source>
        <dbReference type="ARBA" id="ARBA00022475"/>
    </source>
</evidence>
<dbReference type="GO" id="GO:0005886">
    <property type="term" value="C:plasma membrane"/>
    <property type="evidence" value="ECO:0007669"/>
    <property type="project" value="TreeGrafter"/>
</dbReference>
<evidence type="ECO:0000259" key="10">
    <source>
        <dbReference type="PROSITE" id="PS51779"/>
    </source>
</evidence>
<keyword evidence="12" id="KW-1185">Reference proteome</keyword>
<dbReference type="GO" id="GO:0051301">
    <property type="term" value="P:cell division"/>
    <property type="evidence" value="ECO:0007669"/>
    <property type="project" value="UniProtKB-KW"/>
</dbReference>
<dbReference type="Proteomes" id="UP000521748">
    <property type="component" value="Unassembled WGS sequence"/>
</dbReference>
<dbReference type="Pfam" id="PF03799">
    <property type="entry name" value="FtsQ_DivIB_C"/>
    <property type="match status" value="1"/>
</dbReference>
<evidence type="ECO:0000256" key="5">
    <source>
        <dbReference type="ARBA" id="ARBA00022989"/>
    </source>
</evidence>
<feature type="region of interest" description="Disordered" evidence="8">
    <location>
        <begin position="1"/>
        <end position="31"/>
    </location>
</feature>
<gene>
    <name evidence="11" type="ORF">FHU41_000192</name>
</gene>
<name>A0A7Y9LQY8_9MICC</name>
<keyword evidence="6 9" id="KW-0472">Membrane</keyword>
<dbReference type="InterPro" id="IPR005548">
    <property type="entry name" value="Cell_div_FtsQ/DivIB_C"/>
</dbReference>
<feature type="compositionally biased region" description="Low complexity" evidence="8">
    <location>
        <begin position="20"/>
        <end position="31"/>
    </location>
</feature>
<evidence type="ECO:0000256" key="7">
    <source>
        <dbReference type="ARBA" id="ARBA00023306"/>
    </source>
</evidence>
<dbReference type="Gene3D" id="3.10.20.310">
    <property type="entry name" value="membrane protein fhac"/>
    <property type="match status" value="1"/>
</dbReference>
<organism evidence="11 12">
    <name type="scientific">Psychromicrobium silvestre</name>
    <dbReference type="NCBI Taxonomy" id="1645614"/>
    <lineage>
        <taxon>Bacteria</taxon>
        <taxon>Bacillati</taxon>
        <taxon>Actinomycetota</taxon>
        <taxon>Actinomycetes</taxon>
        <taxon>Micrococcales</taxon>
        <taxon>Micrococcaceae</taxon>
        <taxon>Psychromicrobium</taxon>
    </lineage>
</organism>
<comment type="subcellular location">
    <subcellularLocation>
        <location evidence="1">Membrane</location>
    </subcellularLocation>
</comment>
<keyword evidence="3 11" id="KW-0132">Cell division</keyword>
<dbReference type="AlphaFoldDB" id="A0A7Y9LQY8"/>
<dbReference type="InterPro" id="IPR013685">
    <property type="entry name" value="POTRA_FtsQ_type"/>
</dbReference>